<reference evidence="17" key="1">
    <citation type="journal article" date="2021" name="Front. Plant Sci.">
        <title>Chromosome-Scale Genome Assembly for Chinese Sour Jujube and Insights Into Its Genome Evolution and Domestication Signature.</title>
        <authorList>
            <person name="Shen L.-Y."/>
            <person name="Luo H."/>
            <person name="Wang X.-L."/>
            <person name="Wang X.-M."/>
            <person name="Qiu X.-J."/>
            <person name="Liu H."/>
            <person name="Zhou S.-S."/>
            <person name="Jia K.-H."/>
            <person name="Nie S."/>
            <person name="Bao Y.-T."/>
            <person name="Zhang R.-G."/>
            <person name="Yun Q.-Z."/>
            <person name="Chai Y.-H."/>
            <person name="Lu J.-Y."/>
            <person name="Li Y."/>
            <person name="Zhao S.-W."/>
            <person name="Mao J.-F."/>
            <person name="Jia S.-G."/>
            <person name="Mao Y.-M."/>
        </authorList>
    </citation>
    <scope>NUCLEOTIDE SEQUENCE</scope>
    <source>
        <strain evidence="17">AT0</strain>
        <tissue evidence="17">Leaf</tissue>
    </source>
</reference>
<keyword evidence="8" id="KW-0732">Signal</keyword>
<dbReference type="GO" id="GO:0098552">
    <property type="term" value="C:side of membrane"/>
    <property type="evidence" value="ECO:0007669"/>
    <property type="project" value="UniProtKB-KW"/>
</dbReference>
<protein>
    <recommendedName>
        <fullName evidence="5">glucose-6-phosphate 1-epimerase</fullName>
        <ecNumber evidence="5">5.1.3.15</ecNumber>
    </recommendedName>
</protein>
<keyword evidence="7" id="KW-0336">GPI-anchor</keyword>
<dbReference type="InterPro" id="IPR008183">
    <property type="entry name" value="Aldose_1/G6P_1-epimerase"/>
</dbReference>
<feature type="compositionally biased region" description="Low complexity" evidence="15">
    <location>
        <begin position="265"/>
        <end position="291"/>
    </location>
</feature>
<feature type="domain" description="FAS1" evidence="16">
    <location>
        <begin position="86"/>
        <end position="216"/>
    </location>
</feature>
<evidence type="ECO:0000256" key="7">
    <source>
        <dbReference type="ARBA" id="ARBA00022622"/>
    </source>
</evidence>
<dbReference type="GO" id="GO:0005886">
    <property type="term" value="C:plasma membrane"/>
    <property type="evidence" value="ECO:0007669"/>
    <property type="project" value="UniProtKB-SubCell"/>
</dbReference>
<evidence type="ECO:0000256" key="4">
    <source>
        <dbReference type="ARBA" id="ARBA00007843"/>
    </source>
</evidence>
<dbReference type="GO" id="GO:0047938">
    <property type="term" value="F:glucose-6-phosphate 1-epimerase activity"/>
    <property type="evidence" value="ECO:0007669"/>
    <property type="project" value="UniProtKB-EC"/>
</dbReference>
<comment type="similarity">
    <text evidence="4">Belongs to the fasciclin-like AGP family.</text>
</comment>
<keyword evidence="12" id="KW-0413">Isomerase</keyword>
<comment type="subcellular location">
    <subcellularLocation>
        <location evidence="2">Cell membrane</location>
        <topology evidence="2">Lipid-anchor</topology>
        <topology evidence="2">GPI-anchor</topology>
    </subcellularLocation>
</comment>
<evidence type="ECO:0000259" key="16">
    <source>
        <dbReference type="PROSITE" id="PS50213"/>
    </source>
</evidence>
<keyword evidence="10" id="KW-0472">Membrane</keyword>
<dbReference type="SUPFAM" id="SSF74650">
    <property type="entry name" value="Galactose mutarotase-like"/>
    <property type="match status" value="1"/>
</dbReference>
<dbReference type="EMBL" id="JAEACU010000010">
    <property type="protein sequence ID" value="KAH7516650.1"/>
    <property type="molecule type" value="Genomic_DNA"/>
</dbReference>
<dbReference type="InterPro" id="IPR036378">
    <property type="entry name" value="FAS1_dom_sf"/>
</dbReference>
<organism evidence="17 18">
    <name type="scientific">Ziziphus jujuba var. spinosa</name>
    <dbReference type="NCBI Taxonomy" id="714518"/>
    <lineage>
        <taxon>Eukaryota</taxon>
        <taxon>Viridiplantae</taxon>
        <taxon>Streptophyta</taxon>
        <taxon>Embryophyta</taxon>
        <taxon>Tracheophyta</taxon>
        <taxon>Spermatophyta</taxon>
        <taxon>Magnoliopsida</taxon>
        <taxon>eudicotyledons</taxon>
        <taxon>Gunneridae</taxon>
        <taxon>Pentapetalae</taxon>
        <taxon>rosids</taxon>
        <taxon>fabids</taxon>
        <taxon>Rosales</taxon>
        <taxon>Rhamnaceae</taxon>
        <taxon>Paliureae</taxon>
        <taxon>Ziziphus</taxon>
    </lineage>
</organism>
<dbReference type="Proteomes" id="UP000813462">
    <property type="component" value="Unassembled WGS sequence"/>
</dbReference>
<evidence type="ECO:0000256" key="9">
    <source>
        <dbReference type="ARBA" id="ARBA00022974"/>
    </source>
</evidence>
<evidence type="ECO:0000313" key="17">
    <source>
        <dbReference type="EMBL" id="KAH7516650.1"/>
    </source>
</evidence>
<dbReference type="PANTHER" id="PTHR11122:SF34">
    <property type="entry name" value="GLUCOSE-6-PHOSPHATE 1-EPIMERASE"/>
    <property type="match status" value="1"/>
</dbReference>
<evidence type="ECO:0000256" key="3">
    <source>
        <dbReference type="ARBA" id="ARBA00005866"/>
    </source>
</evidence>
<dbReference type="GO" id="GO:0005975">
    <property type="term" value="P:carbohydrate metabolic process"/>
    <property type="evidence" value="ECO:0007669"/>
    <property type="project" value="InterPro"/>
</dbReference>
<evidence type="ECO:0000313" key="18">
    <source>
        <dbReference type="Proteomes" id="UP000813462"/>
    </source>
</evidence>
<dbReference type="InterPro" id="IPR000782">
    <property type="entry name" value="FAS1_domain"/>
</dbReference>
<accession>A0A978UP98</accession>
<evidence type="ECO:0000256" key="15">
    <source>
        <dbReference type="SAM" id="MobiDB-lite"/>
    </source>
</evidence>
<dbReference type="InterPro" id="IPR025532">
    <property type="entry name" value="G6P_1-epimerase"/>
</dbReference>
<dbReference type="CDD" id="cd09020">
    <property type="entry name" value="D-hex-6-P-epi_like"/>
    <property type="match status" value="1"/>
</dbReference>
<dbReference type="AlphaFoldDB" id="A0A978UP98"/>
<dbReference type="FunFam" id="2.30.180.10:FF:000015">
    <property type="entry name" value="Fasciclin-like arabinogalactan protein 3"/>
    <property type="match status" value="1"/>
</dbReference>
<comment type="caution">
    <text evidence="17">The sequence shown here is derived from an EMBL/GenBank/DDBJ whole genome shotgun (WGS) entry which is preliminary data.</text>
</comment>
<feature type="region of interest" description="Disordered" evidence="15">
    <location>
        <begin position="240"/>
        <end position="308"/>
    </location>
</feature>
<evidence type="ECO:0000256" key="8">
    <source>
        <dbReference type="ARBA" id="ARBA00022729"/>
    </source>
</evidence>
<dbReference type="GO" id="GO:0005737">
    <property type="term" value="C:cytoplasm"/>
    <property type="evidence" value="ECO:0007669"/>
    <property type="project" value="TreeGrafter"/>
</dbReference>
<comment type="similarity">
    <text evidence="3">Belongs to the glucose-6-phosphate 1-epimerase family.</text>
</comment>
<evidence type="ECO:0000256" key="2">
    <source>
        <dbReference type="ARBA" id="ARBA00004609"/>
    </source>
</evidence>
<keyword evidence="13" id="KW-0449">Lipoprotein</keyword>
<dbReference type="PROSITE" id="PS50213">
    <property type="entry name" value="FAS1"/>
    <property type="match status" value="1"/>
</dbReference>
<dbReference type="SUPFAM" id="SSF82153">
    <property type="entry name" value="FAS1 domain"/>
    <property type="match status" value="1"/>
</dbReference>
<comment type="function">
    <text evidence="14">May be a cell surface adhesion protein.</text>
</comment>
<comment type="catalytic activity">
    <reaction evidence="1">
        <text>alpha-D-glucose 6-phosphate = beta-D-glucose 6-phosphate</text>
        <dbReference type="Rhea" id="RHEA:16249"/>
        <dbReference type="ChEBI" id="CHEBI:58225"/>
        <dbReference type="ChEBI" id="CHEBI:58247"/>
        <dbReference type="EC" id="5.1.3.15"/>
    </reaction>
</comment>
<evidence type="ECO:0000256" key="6">
    <source>
        <dbReference type="ARBA" id="ARBA00022475"/>
    </source>
</evidence>
<dbReference type="Pfam" id="PF01263">
    <property type="entry name" value="Aldose_epim"/>
    <property type="match status" value="1"/>
</dbReference>
<name>A0A978UP98_ZIZJJ</name>
<sequence>MATNNVSGESDKGYGTGSGFGAGAVESVTSAVVSTVESATKSDVNLVYGSESIGVSKVQETALKSISGYGDGSGYGSGKVGDTVSAFNITKILTQHPDLRTYNDFLTQTQLAHQINDLQTVTILAVDNGAMSTISNRPTDVIKKVLSLHVVLDYYDVQKFQHLPNHTVTLTTLFQTSGEASGQQGYLKATDVSTGGVSIAWGAGSGVGANLVKAVVSQPYNLSVVQISTLIIPSTIINNSSSGSGSDSPSPSASSPRPPTPPPAAAASPNASSPIANPPAWANPPRRAGAPFSHADSPDDDIPPADRTDGSAAAIFGVDNFVYVYLYGAQVTSWKNERREELLFVSNKAVFKPPKAIRGGIPICFPQVGTHGNLEQHGFARNRLWSLDPDPPQMATSSSNKAFVDLLLKPSEEDSKIWPHRYEFRLRVALGAGGELMLTSRIRNTNTDGKPFTFTFAYHTYFAVTDISEVRVEGLETLDYLDNLKDKQRFTEQGDAITFESEVDKVYLSTPTKIAVLDHERKRTFELRKDGLPDAVVWNPWDKKAKAIPDFGHDEYKRMLCVEAACVEKPITLRPGEEWKGRQELSAVPSSYCSGQLDPSKVLVGG</sequence>
<dbReference type="InterPro" id="IPR011013">
    <property type="entry name" value="Gal_mutarotase_sf_dom"/>
</dbReference>
<gene>
    <name evidence="17" type="ORF">FEM48_Zijuj10G0157600</name>
</gene>
<proteinExistence type="inferred from homology"/>
<evidence type="ECO:0000256" key="12">
    <source>
        <dbReference type="ARBA" id="ARBA00023235"/>
    </source>
</evidence>
<feature type="compositionally biased region" description="Low complexity" evidence="15">
    <location>
        <begin position="240"/>
        <end position="255"/>
    </location>
</feature>
<dbReference type="Gene3D" id="2.70.98.10">
    <property type="match status" value="1"/>
</dbReference>
<dbReference type="GO" id="GO:0030246">
    <property type="term" value="F:carbohydrate binding"/>
    <property type="evidence" value="ECO:0007669"/>
    <property type="project" value="InterPro"/>
</dbReference>
<keyword evidence="11" id="KW-0325">Glycoprotein</keyword>
<evidence type="ECO:0000256" key="14">
    <source>
        <dbReference type="ARBA" id="ARBA00024686"/>
    </source>
</evidence>
<evidence type="ECO:0000256" key="13">
    <source>
        <dbReference type="ARBA" id="ARBA00023288"/>
    </source>
</evidence>
<evidence type="ECO:0000256" key="11">
    <source>
        <dbReference type="ARBA" id="ARBA00023180"/>
    </source>
</evidence>
<keyword evidence="9" id="KW-0654">Proteoglycan</keyword>
<evidence type="ECO:0000256" key="5">
    <source>
        <dbReference type="ARBA" id="ARBA00012083"/>
    </source>
</evidence>
<dbReference type="PANTHER" id="PTHR11122">
    <property type="entry name" value="APOSPORY-ASSOCIATED PROTEIN C-RELATED"/>
    <property type="match status" value="1"/>
</dbReference>
<evidence type="ECO:0000256" key="10">
    <source>
        <dbReference type="ARBA" id="ARBA00023136"/>
    </source>
</evidence>
<dbReference type="InterPro" id="IPR014718">
    <property type="entry name" value="GH-type_carb-bd"/>
</dbReference>
<evidence type="ECO:0000256" key="1">
    <source>
        <dbReference type="ARBA" id="ARBA00001096"/>
    </source>
</evidence>
<keyword evidence="6" id="KW-1003">Cell membrane</keyword>
<dbReference type="EC" id="5.1.3.15" evidence="5"/>
<dbReference type="Gene3D" id="2.30.180.10">
    <property type="entry name" value="FAS1 domain"/>
    <property type="match status" value="1"/>
</dbReference>